<dbReference type="InterPro" id="IPR029489">
    <property type="entry name" value="OGT/SEC/SPY_C"/>
</dbReference>
<dbReference type="RefSeq" id="WP_345065918.1">
    <property type="nucleotide sequence ID" value="NZ_BAABEX010000029.1"/>
</dbReference>
<dbReference type="Pfam" id="PF14559">
    <property type="entry name" value="TPR_19"/>
    <property type="match status" value="1"/>
</dbReference>
<dbReference type="Gene3D" id="3.40.50.2000">
    <property type="entry name" value="Glycogen Phosphorylase B"/>
    <property type="match status" value="1"/>
</dbReference>
<evidence type="ECO:0000256" key="5">
    <source>
        <dbReference type="ARBA" id="ARBA00022679"/>
    </source>
</evidence>
<feature type="repeat" description="TPR" evidence="8">
    <location>
        <begin position="148"/>
        <end position="181"/>
    </location>
</feature>
<evidence type="ECO:0000256" key="7">
    <source>
        <dbReference type="ARBA" id="ARBA00022803"/>
    </source>
</evidence>
<dbReference type="Proteomes" id="UP001501788">
    <property type="component" value="Unassembled WGS sequence"/>
</dbReference>
<comment type="similarity">
    <text evidence="2">Belongs to the glycosyltransferase 41 family. O-GlcNAc transferase subfamily.</text>
</comment>
<gene>
    <name evidence="10" type="ORF">GCM10023090_25860</name>
</gene>
<keyword evidence="11" id="KW-1185">Reference proteome</keyword>
<dbReference type="Pfam" id="PF13844">
    <property type="entry name" value="Glyco_transf_41"/>
    <property type="match status" value="2"/>
</dbReference>
<evidence type="ECO:0000259" key="9">
    <source>
        <dbReference type="Pfam" id="PF13844"/>
    </source>
</evidence>
<dbReference type="EC" id="2.4.1.255" evidence="3"/>
<evidence type="ECO:0000313" key="10">
    <source>
        <dbReference type="EMBL" id="GAA4427900.1"/>
    </source>
</evidence>
<dbReference type="PANTHER" id="PTHR44835">
    <property type="entry name" value="UDP-N-ACETYLGLUCOSAMINE--PEPTIDE N-ACETYLGLUCOSAMINYLTRANSFERASE SPINDLY-RELATED"/>
    <property type="match status" value="1"/>
</dbReference>
<dbReference type="SUPFAM" id="SSF48452">
    <property type="entry name" value="TPR-like"/>
    <property type="match status" value="1"/>
</dbReference>
<evidence type="ECO:0000256" key="2">
    <source>
        <dbReference type="ARBA" id="ARBA00005386"/>
    </source>
</evidence>
<keyword evidence="5" id="KW-0808">Transferase</keyword>
<dbReference type="SUPFAM" id="SSF53756">
    <property type="entry name" value="UDP-Glycosyltransferase/glycogen phosphorylase"/>
    <property type="match status" value="1"/>
</dbReference>
<name>A0ABP8LGI2_9BURK</name>
<protein>
    <recommendedName>
        <fullName evidence="3">protein O-GlcNAc transferase</fullName>
        <ecNumber evidence="3">2.4.1.255</ecNumber>
    </recommendedName>
</protein>
<dbReference type="PROSITE" id="PS50005">
    <property type="entry name" value="TPR"/>
    <property type="match status" value="4"/>
</dbReference>
<dbReference type="PANTHER" id="PTHR44835:SF1">
    <property type="entry name" value="PROTEIN O-GLCNAC TRANSFERASE"/>
    <property type="match status" value="1"/>
</dbReference>
<dbReference type="Gene3D" id="3.40.50.11380">
    <property type="match status" value="1"/>
</dbReference>
<dbReference type="InterPro" id="IPR051939">
    <property type="entry name" value="Glycosyltr_41/O-GlcNAc_trsf"/>
</dbReference>
<dbReference type="Gene3D" id="1.25.40.10">
    <property type="entry name" value="Tetratricopeptide repeat domain"/>
    <property type="match status" value="2"/>
</dbReference>
<keyword evidence="4" id="KW-0328">Glycosyltransferase</keyword>
<evidence type="ECO:0000256" key="1">
    <source>
        <dbReference type="ARBA" id="ARBA00004922"/>
    </source>
</evidence>
<evidence type="ECO:0000256" key="3">
    <source>
        <dbReference type="ARBA" id="ARBA00011970"/>
    </source>
</evidence>
<organism evidence="10 11">
    <name type="scientific">Acidovorax lacteus</name>
    <dbReference type="NCBI Taxonomy" id="1924988"/>
    <lineage>
        <taxon>Bacteria</taxon>
        <taxon>Pseudomonadati</taxon>
        <taxon>Pseudomonadota</taxon>
        <taxon>Betaproteobacteria</taxon>
        <taxon>Burkholderiales</taxon>
        <taxon>Comamonadaceae</taxon>
        <taxon>Acidovorax</taxon>
    </lineage>
</organism>
<reference evidence="11" key="1">
    <citation type="journal article" date="2019" name="Int. J. Syst. Evol. Microbiol.">
        <title>The Global Catalogue of Microorganisms (GCM) 10K type strain sequencing project: providing services to taxonomists for standard genome sequencing and annotation.</title>
        <authorList>
            <consortium name="The Broad Institute Genomics Platform"/>
            <consortium name="The Broad Institute Genome Sequencing Center for Infectious Disease"/>
            <person name="Wu L."/>
            <person name="Ma J."/>
        </authorList>
    </citation>
    <scope>NUCLEOTIDE SEQUENCE [LARGE SCALE GENOMIC DNA]</scope>
    <source>
        <strain evidence="11">JCM 31890</strain>
    </source>
</reference>
<dbReference type="InterPro" id="IPR019734">
    <property type="entry name" value="TPR_rpt"/>
</dbReference>
<keyword evidence="6" id="KW-0677">Repeat</keyword>
<dbReference type="SMART" id="SM00028">
    <property type="entry name" value="TPR"/>
    <property type="match status" value="6"/>
</dbReference>
<evidence type="ECO:0000256" key="8">
    <source>
        <dbReference type="PROSITE-ProRule" id="PRU00339"/>
    </source>
</evidence>
<keyword evidence="7 8" id="KW-0802">TPR repeat</keyword>
<feature type="repeat" description="TPR" evidence="8">
    <location>
        <begin position="46"/>
        <end position="79"/>
    </location>
</feature>
<sequence>MAVKLFGALSPSPAESQDTLEAFQAGDFASALGKAKSLTQRFPQHPLGWRIAGAVLRARQQHEEALPYLRKAAELAPRDAAIQFNLANALRDLFYPEEAAQYYRRALKIRADLPHGFFHLANMQHEAGQHSLAEKSFRRALELEPTHVETMSNLAHLLHDMGRPEEALTLYDSALALSPSHPGLHYNRADVLVDLGQLEEAEASVRRVLEREPQMAEAHAKLAEIRLAQDDPAAAVACYKQALTLAPTRLELYSSLLMVSSYLPTVSPRETLDCARAFGAVCAKEAGETRPLPARALAQRRLRVGLVSGDLRQHPVGHFLEAVLKEIDRNRIELIAISTQQFEDDLTQRIRPYFHEWICVAAAPDLRALETIRLLRLDVAIDLSGHTAGNRLSLFAHRVAAVQTSWLGYFATTGLAEMDYLIADPVTVPPEIEWQFTERIWRLPETRLCFTAPEPSDPVQPLPALSGQPLTLGCLSNLLKVNDGVIALWTRVLNAIPDSKLLVQAKQLKDPVAAARLRDRFARQGITADRLIIEPPQSRQDYLRTYHRVDFCLDPFPYPGGTTTAESLWMGVPVLTLEGSTLLSRQGAGLLHAAGLRDWVAQTPEDYVSKAAAFARDLPGLSQLRSELRQQVQQSPLFNASRFARHLEAAIEGMWQTRTS</sequence>
<dbReference type="InterPro" id="IPR011990">
    <property type="entry name" value="TPR-like_helical_dom_sf"/>
</dbReference>
<dbReference type="EMBL" id="BAABEX010000029">
    <property type="protein sequence ID" value="GAA4427900.1"/>
    <property type="molecule type" value="Genomic_DNA"/>
</dbReference>
<feature type="domain" description="O-GlcNAc transferase C-terminal" evidence="9">
    <location>
        <begin position="297"/>
        <end position="446"/>
    </location>
</feature>
<dbReference type="Pfam" id="PF13432">
    <property type="entry name" value="TPR_16"/>
    <property type="match status" value="1"/>
</dbReference>
<proteinExistence type="inferred from homology"/>
<evidence type="ECO:0000256" key="4">
    <source>
        <dbReference type="ARBA" id="ARBA00022676"/>
    </source>
</evidence>
<comment type="pathway">
    <text evidence="1">Protein modification; protein glycosylation.</text>
</comment>
<accession>A0ABP8LGI2</accession>
<feature type="repeat" description="TPR" evidence="8">
    <location>
        <begin position="114"/>
        <end position="147"/>
    </location>
</feature>
<feature type="repeat" description="TPR" evidence="8">
    <location>
        <begin position="216"/>
        <end position="249"/>
    </location>
</feature>
<comment type="caution">
    <text evidence="10">The sequence shown here is derived from an EMBL/GenBank/DDBJ whole genome shotgun (WGS) entry which is preliminary data.</text>
</comment>
<feature type="domain" description="O-GlcNAc transferase C-terminal" evidence="9">
    <location>
        <begin position="476"/>
        <end position="646"/>
    </location>
</feature>
<dbReference type="Pfam" id="PF13181">
    <property type="entry name" value="TPR_8"/>
    <property type="match status" value="2"/>
</dbReference>
<evidence type="ECO:0000313" key="11">
    <source>
        <dbReference type="Proteomes" id="UP001501788"/>
    </source>
</evidence>
<evidence type="ECO:0000256" key="6">
    <source>
        <dbReference type="ARBA" id="ARBA00022737"/>
    </source>
</evidence>